<gene>
    <name evidence="1" type="ORF">SAMN04487941_1695</name>
</gene>
<dbReference type="AlphaFoldDB" id="A0A1I7HUX6"/>
<protein>
    <submittedName>
        <fullName evidence="1">Uncharacterized protein</fullName>
    </submittedName>
</protein>
<evidence type="ECO:0000313" key="1">
    <source>
        <dbReference type="EMBL" id="SFU64535.1"/>
    </source>
</evidence>
<dbReference type="EMBL" id="FPCA01000002">
    <property type="protein sequence ID" value="SFU64535.1"/>
    <property type="molecule type" value="Genomic_DNA"/>
</dbReference>
<sequence>MKNKFIQFSSSLVFIFLFASCQNREVSSTDTVLSVAVSENESDRELTESDTSAKKFEWQFGLCENTGFYETGKFSEKQLRDTYFLLFEYNSVTALNTDATLDEPEYYNANYIGNSLKKLEQEYLVAVQKLKKLDLVPTQFWLKHKELSLLQLEELYKLKKLALEAHLNPTLLEGTPNSDKCRRYISALISEDTTELLNAWKKHVELKKSNNGAPEKLEQEYQRQLETTDRLLFARIDLMNYGWWNCANNQRKYVDGFNQEGQMTKEFDRLFIKVESECDE</sequence>
<dbReference type="PROSITE" id="PS51257">
    <property type="entry name" value="PROKAR_LIPOPROTEIN"/>
    <property type="match status" value="1"/>
</dbReference>
<keyword evidence="2" id="KW-1185">Reference proteome</keyword>
<organism evidence="1 2">
    <name type="scientific">Pontibacter akesuensis</name>
    <dbReference type="NCBI Taxonomy" id="388950"/>
    <lineage>
        <taxon>Bacteria</taxon>
        <taxon>Pseudomonadati</taxon>
        <taxon>Bacteroidota</taxon>
        <taxon>Cytophagia</taxon>
        <taxon>Cytophagales</taxon>
        <taxon>Hymenobacteraceae</taxon>
        <taxon>Pontibacter</taxon>
    </lineage>
</organism>
<evidence type="ECO:0000313" key="2">
    <source>
        <dbReference type="Proteomes" id="UP000182491"/>
    </source>
</evidence>
<reference evidence="2" key="1">
    <citation type="submission" date="2016-10" db="EMBL/GenBank/DDBJ databases">
        <authorList>
            <person name="Varghese N."/>
        </authorList>
    </citation>
    <scope>NUCLEOTIDE SEQUENCE [LARGE SCALE GENOMIC DNA]</scope>
    <source>
        <strain evidence="2">DSM 18820</strain>
    </source>
</reference>
<dbReference type="OrthoDB" id="1362060at2"/>
<dbReference type="Proteomes" id="UP000182491">
    <property type="component" value="Unassembled WGS sequence"/>
</dbReference>
<name>A0A1I7HUX6_9BACT</name>
<proteinExistence type="predicted"/>
<accession>A0A1I7HUX6</accession>
<dbReference type="RefSeq" id="WP_068837872.1">
    <property type="nucleotide sequence ID" value="NZ_BMXC01000002.1"/>
</dbReference>